<dbReference type="InterPro" id="IPR040187">
    <property type="entry name" value="OCAD1/2"/>
</dbReference>
<reference evidence="4" key="1">
    <citation type="submission" date="2020-03" db="EMBL/GenBank/DDBJ databases">
        <authorList>
            <person name="Weist P."/>
        </authorList>
    </citation>
    <scope>NUCLEOTIDE SEQUENCE</scope>
</reference>
<keyword evidence="5" id="KW-1185">Reference proteome</keyword>
<proteinExistence type="inferred from homology"/>
<dbReference type="AlphaFoldDB" id="A0A9N7TVQ9"/>
<dbReference type="GO" id="GO:0005768">
    <property type="term" value="C:endosome"/>
    <property type="evidence" value="ECO:0007669"/>
    <property type="project" value="UniProtKB-SubCell"/>
</dbReference>
<dbReference type="EMBL" id="CADEAL010000391">
    <property type="protein sequence ID" value="CAB1419453.1"/>
    <property type="molecule type" value="Genomic_DNA"/>
</dbReference>
<comment type="subcellular location">
    <subcellularLocation>
        <location evidence="1">Endosome</location>
    </subcellularLocation>
</comment>
<name>A0A9N7TVQ9_PLEPL</name>
<dbReference type="PANTHER" id="PTHR13336">
    <property type="entry name" value="OVARIAN CARCINOMA IMMUNOREACTIVE ANTIGEN"/>
    <property type="match status" value="1"/>
</dbReference>
<gene>
    <name evidence="4" type="ORF">PLEPLA_LOCUS7284</name>
</gene>
<feature type="domain" description="OCIA" evidence="3">
    <location>
        <begin position="38"/>
        <end position="117"/>
    </location>
</feature>
<evidence type="ECO:0000256" key="2">
    <source>
        <dbReference type="SAM" id="MobiDB-lite"/>
    </source>
</evidence>
<comment type="domain">
    <text evidence="1">The OCIA domain is necessary and sufficient for endosomal localization.</text>
</comment>
<comment type="similarity">
    <text evidence="1">Belongs to the OCIAD1 family.</text>
</comment>
<evidence type="ECO:0000313" key="5">
    <source>
        <dbReference type="Proteomes" id="UP001153269"/>
    </source>
</evidence>
<evidence type="ECO:0000259" key="3">
    <source>
        <dbReference type="Pfam" id="PF07051"/>
    </source>
</evidence>
<comment type="function">
    <text evidence="1">Maintains stem cell potency. Increases STAT3 phosphorylation and controls ERK phosphorylation. May act as a scaffold, increasing STAT3 recruitment onto endosomes.</text>
</comment>
<organism evidence="4 5">
    <name type="scientific">Pleuronectes platessa</name>
    <name type="common">European plaice</name>
    <dbReference type="NCBI Taxonomy" id="8262"/>
    <lineage>
        <taxon>Eukaryota</taxon>
        <taxon>Metazoa</taxon>
        <taxon>Chordata</taxon>
        <taxon>Craniata</taxon>
        <taxon>Vertebrata</taxon>
        <taxon>Euteleostomi</taxon>
        <taxon>Actinopterygii</taxon>
        <taxon>Neopterygii</taxon>
        <taxon>Teleostei</taxon>
        <taxon>Neoteleostei</taxon>
        <taxon>Acanthomorphata</taxon>
        <taxon>Carangaria</taxon>
        <taxon>Pleuronectiformes</taxon>
        <taxon>Pleuronectoidei</taxon>
        <taxon>Pleuronectidae</taxon>
        <taxon>Pleuronectes</taxon>
    </lineage>
</organism>
<dbReference type="PANTHER" id="PTHR13336:SF2">
    <property type="entry name" value="OCIA DOMAIN-CONTAINING PROTEIN 2"/>
    <property type="match status" value="1"/>
</dbReference>
<dbReference type="InterPro" id="IPR009764">
    <property type="entry name" value="OCIA_dom"/>
</dbReference>
<sequence length="271" mass="29889">MSSAQPTTTKTEEAADVGSNPAAVKRELKCPLSDRHIHGEDMRKVWKECQEESFWYRALPLSLGSMAVTGGLIYNGIWKSSMRFGPFPKLAVAGILGYAVGKASYVRTCRGKFLELDLADRPGRGPGSWGGPFNKHGHGHRKPCFVWAYVLPAYHSERGGTNRAVTGELCSQQRYGQKKKSHHYANPSDGGGPGLWCLFGNEKKRLKASCLAPILCGEILDLPFSFQSQLPLYGLKSYLNVDHPCHAQEQLHCVGMPQILPNTYQKLMASP</sequence>
<evidence type="ECO:0000256" key="1">
    <source>
        <dbReference type="RuleBase" id="RU369066"/>
    </source>
</evidence>
<protein>
    <recommendedName>
        <fullName evidence="1">OCIA domain-containing protein 1</fullName>
    </recommendedName>
</protein>
<dbReference type="Pfam" id="PF07051">
    <property type="entry name" value="OCIA"/>
    <property type="match status" value="1"/>
</dbReference>
<dbReference type="GO" id="GO:0005743">
    <property type="term" value="C:mitochondrial inner membrane"/>
    <property type="evidence" value="ECO:0007669"/>
    <property type="project" value="TreeGrafter"/>
</dbReference>
<dbReference type="GO" id="GO:2000736">
    <property type="term" value="P:regulation of stem cell differentiation"/>
    <property type="evidence" value="ECO:0007669"/>
    <property type="project" value="UniProtKB-UniRule"/>
</dbReference>
<accession>A0A9N7TVQ9</accession>
<keyword evidence="1" id="KW-0967">Endosome</keyword>
<dbReference type="Proteomes" id="UP001153269">
    <property type="component" value="Unassembled WGS sequence"/>
</dbReference>
<feature type="region of interest" description="Disordered" evidence="2">
    <location>
        <begin position="1"/>
        <end position="20"/>
    </location>
</feature>
<comment type="caution">
    <text evidence="4">The sequence shown here is derived from an EMBL/GenBank/DDBJ whole genome shotgun (WGS) entry which is preliminary data.</text>
</comment>
<evidence type="ECO:0000313" key="4">
    <source>
        <dbReference type="EMBL" id="CAB1419453.1"/>
    </source>
</evidence>
<comment type="subunit">
    <text evidence="1">Interacts with STAT3.</text>
</comment>